<organism evidence="16 17">
    <name type="scientific">Columbia Basin potato purple top phytoplasma</name>
    <dbReference type="NCBI Taxonomy" id="307134"/>
    <lineage>
        <taxon>Bacteria</taxon>
        <taxon>Bacillati</taxon>
        <taxon>Mycoplasmatota</taxon>
        <taxon>Mollicutes</taxon>
        <taxon>Acholeplasmatales</taxon>
        <taxon>Acholeplasmataceae</taxon>
        <taxon>Candidatus Phytoplasma</taxon>
        <taxon>16SrVI (Clover proliferation group)</taxon>
    </lineage>
</organism>
<dbReference type="HAMAP" id="MF_00041">
    <property type="entry name" value="Cys_tRNA_synth"/>
    <property type="match status" value="1"/>
</dbReference>
<protein>
    <recommendedName>
        <fullName evidence="13">Cysteine--tRNA ligase</fullName>
        <ecNumber evidence="13">6.1.1.16</ecNumber>
    </recommendedName>
    <alternativeName>
        <fullName evidence="13">Cysteinyl-tRNA synthetase</fullName>
        <shortName evidence="13">CysRS</shortName>
    </alternativeName>
</protein>
<feature type="binding site" evidence="13">
    <location>
        <position position="231"/>
    </location>
    <ligand>
        <name>Zn(2+)</name>
        <dbReference type="ChEBI" id="CHEBI:29105"/>
    </ligand>
</feature>
<dbReference type="PANTHER" id="PTHR10890">
    <property type="entry name" value="CYSTEINYL-TRNA SYNTHETASE"/>
    <property type="match status" value="1"/>
</dbReference>
<dbReference type="EMBL" id="JANHJP010000003">
    <property type="protein sequence ID" value="MDC9032026.1"/>
    <property type="molecule type" value="Genomic_DNA"/>
</dbReference>
<comment type="catalytic activity">
    <reaction evidence="12 13">
        <text>tRNA(Cys) + L-cysteine + ATP = L-cysteinyl-tRNA(Cys) + AMP + diphosphate</text>
        <dbReference type="Rhea" id="RHEA:17773"/>
        <dbReference type="Rhea" id="RHEA-COMP:9661"/>
        <dbReference type="Rhea" id="RHEA-COMP:9679"/>
        <dbReference type="ChEBI" id="CHEBI:30616"/>
        <dbReference type="ChEBI" id="CHEBI:33019"/>
        <dbReference type="ChEBI" id="CHEBI:35235"/>
        <dbReference type="ChEBI" id="CHEBI:78442"/>
        <dbReference type="ChEBI" id="CHEBI:78517"/>
        <dbReference type="ChEBI" id="CHEBI:456215"/>
        <dbReference type="EC" id="6.1.1.16"/>
    </reaction>
</comment>
<evidence type="ECO:0000256" key="4">
    <source>
        <dbReference type="ARBA" id="ARBA00022490"/>
    </source>
</evidence>
<dbReference type="SUPFAM" id="SSF47323">
    <property type="entry name" value="Anticodon-binding domain of a subclass of class I aminoacyl-tRNA synthetases"/>
    <property type="match status" value="1"/>
</dbReference>
<keyword evidence="17" id="KW-1185">Reference proteome</keyword>
<evidence type="ECO:0000256" key="9">
    <source>
        <dbReference type="ARBA" id="ARBA00022840"/>
    </source>
</evidence>
<evidence type="ECO:0000256" key="3">
    <source>
        <dbReference type="ARBA" id="ARBA00011245"/>
    </source>
</evidence>
<feature type="binding site" evidence="13">
    <location>
        <position position="27"/>
    </location>
    <ligand>
        <name>Zn(2+)</name>
        <dbReference type="ChEBI" id="CHEBI:29105"/>
    </ligand>
</feature>
<evidence type="ECO:0000256" key="8">
    <source>
        <dbReference type="ARBA" id="ARBA00022833"/>
    </source>
</evidence>
<evidence type="ECO:0000256" key="12">
    <source>
        <dbReference type="ARBA" id="ARBA00047398"/>
    </source>
</evidence>
<dbReference type="InterPro" id="IPR014729">
    <property type="entry name" value="Rossmann-like_a/b/a_fold"/>
</dbReference>
<dbReference type="InterPro" id="IPR009080">
    <property type="entry name" value="tRNAsynth_Ia_anticodon-bd"/>
</dbReference>
<feature type="domain" description="Cysteinyl-tRNA synthetase class Ia DALR" evidence="15">
    <location>
        <begin position="344"/>
        <end position="374"/>
    </location>
</feature>
<evidence type="ECO:0000313" key="16">
    <source>
        <dbReference type="EMBL" id="MDC9032026.1"/>
    </source>
</evidence>
<evidence type="ECO:0000256" key="6">
    <source>
        <dbReference type="ARBA" id="ARBA00022723"/>
    </source>
</evidence>
<dbReference type="InterPro" id="IPR015803">
    <property type="entry name" value="Cys-tRNA-ligase"/>
</dbReference>
<dbReference type="Pfam" id="PF01406">
    <property type="entry name" value="tRNA-synt_1e"/>
    <property type="match status" value="1"/>
</dbReference>
<keyword evidence="4 13" id="KW-0963">Cytoplasm</keyword>
<keyword evidence="10 13" id="KW-0648">Protein biosynthesis</keyword>
<feature type="domain" description="tRNA synthetases class I catalytic" evidence="14">
    <location>
        <begin position="17"/>
        <end position="309"/>
    </location>
</feature>
<dbReference type="GO" id="GO:0016874">
    <property type="term" value="F:ligase activity"/>
    <property type="evidence" value="ECO:0007669"/>
    <property type="project" value="UniProtKB-KW"/>
</dbReference>
<dbReference type="SUPFAM" id="SSF52374">
    <property type="entry name" value="Nucleotidylyl transferase"/>
    <property type="match status" value="1"/>
</dbReference>
<gene>
    <name evidence="13" type="primary">cysS</name>
    <name evidence="16" type="ORF">M8044_000245</name>
</gene>
<keyword evidence="9 13" id="KW-0067">ATP-binding</keyword>
<evidence type="ECO:0000256" key="7">
    <source>
        <dbReference type="ARBA" id="ARBA00022741"/>
    </source>
</evidence>
<evidence type="ECO:0000256" key="2">
    <source>
        <dbReference type="ARBA" id="ARBA00005594"/>
    </source>
</evidence>
<keyword evidence="11 13" id="KW-0030">Aminoacyl-tRNA synthetase</keyword>
<dbReference type="PRINTS" id="PR00983">
    <property type="entry name" value="TRNASYNTHCYS"/>
</dbReference>
<keyword evidence="5 13" id="KW-0436">Ligase</keyword>
<evidence type="ECO:0000256" key="1">
    <source>
        <dbReference type="ARBA" id="ARBA00004496"/>
    </source>
</evidence>
<dbReference type="NCBIfam" id="TIGR00435">
    <property type="entry name" value="cysS"/>
    <property type="match status" value="1"/>
</dbReference>
<evidence type="ECO:0000259" key="15">
    <source>
        <dbReference type="Pfam" id="PF09190"/>
    </source>
</evidence>
<keyword evidence="6 13" id="KW-0479">Metal-binding</keyword>
<dbReference type="RefSeq" id="WP_277999093.1">
    <property type="nucleotide sequence ID" value="NZ_JANHJP010000003.1"/>
</dbReference>
<evidence type="ECO:0000256" key="11">
    <source>
        <dbReference type="ARBA" id="ARBA00023146"/>
    </source>
</evidence>
<comment type="subcellular location">
    <subcellularLocation>
        <location evidence="1 13">Cytoplasm</location>
    </subcellularLocation>
</comment>
<dbReference type="Pfam" id="PF09190">
    <property type="entry name" value="DALR_2"/>
    <property type="match status" value="1"/>
</dbReference>
<name>A0ABT5LA18_9MOLU</name>
<feature type="short sequence motif" description="'KMSKS' region" evidence="13">
    <location>
        <begin position="263"/>
        <end position="267"/>
    </location>
</feature>
<feature type="short sequence motif" description="'HIGH' region" evidence="13">
    <location>
        <begin position="29"/>
        <end position="39"/>
    </location>
</feature>
<evidence type="ECO:0000256" key="5">
    <source>
        <dbReference type="ARBA" id="ARBA00022598"/>
    </source>
</evidence>
<evidence type="ECO:0000256" key="13">
    <source>
        <dbReference type="HAMAP-Rule" id="MF_00041"/>
    </source>
</evidence>
<comment type="similarity">
    <text evidence="2 13">Belongs to the class-I aminoacyl-tRNA synthetase family.</text>
</comment>
<dbReference type="InterPro" id="IPR032678">
    <property type="entry name" value="tRNA-synt_1_cat_dom"/>
</dbReference>
<dbReference type="InterPro" id="IPR024909">
    <property type="entry name" value="Cys-tRNA/MSH_ligase"/>
</dbReference>
<comment type="cofactor">
    <cofactor evidence="13">
        <name>Zn(2+)</name>
        <dbReference type="ChEBI" id="CHEBI:29105"/>
    </cofactor>
    <text evidence="13">Binds 1 zinc ion per subunit.</text>
</comment>
<keyword evidence="7 13" id="KW-0547">Nucleotide-binding</keyword>
<accession>A0ABT5LA18</accession>
<sequence length="437" mass="51892">MKIYNSLIDQKENFCFSKQKKINIYVCGPTVYDHLHIGNIRSLIFFDLVKKYLSNLGLEVCLVVNITDIDDKIIQKAIDLKTTEAQISQKYINYFFELLLKLEIKTIDKHPLVTNYISDIILYIQELMDKGYTYFTDEGIYFKSRLITQYGEMSNQDLIKLKKNARKQLDVQKENTEDFILWKKTNIGVKYSSPWFPGRPGWHTECVVIIRNIFKNTIDIHGGGIDLKFPHHTNEQAQFWATNKKKLSNFFMHIGYVGYKNNKMSKSLGNVVLAKDLLKRFTPNVIKMFFLSYHYLQPINYNQKIIEEIQLKYDKIIYTLNKNNFQFFLNKINNQEIDSFYIQKFHFLMSNDFNTPNVLTLIEELLKKINKTFDLNSLLILQNTLIFLFNNLSINIVLKEITEEKIKLYYLWLEIKEKKDFVQADNLRKILKKEMLI</sequence>
<feature type="binding site" evidence="13">
    <location>
        <position position="235"/>
    </location>
    <ligand>
        <name>Zn(2+)</name>
        <dbReference type="ChEBI" id="CHEBI:29105"/>
    </ligand>
</feature>
<comment type="caution">
    <text evidence="16">The sequence shown here is derived from an EMBL/GenBank/DDBJ whole genome shotgun (WGS) entry which is preliminary data.</text>
</comment>
<dbReference type="PANTHER" id="PTHR10890:SF3">
    <property type="entry name" value="CYSTEINE--TRNA LIGASE, CYTOPLASMIC"/>
    <property type="match status" value="1"/>
</dbReference>
<dbReference type="Proteomes" id="UP001221763">
    <property type="component" value="Unassembled WGS sequence"/>
</dbReference>
<comment type="subunit">
    <text evidence="3 13">Monomer.</text>
</comment>
<proteinExistence type="inferred from homology"/>
<keyword evidence="8 13" id="KW-0862">Zinc</keyword>
<feature type="binding site" evidence="13">
    <location>
        <position position="266"/>
    </location>
    <ligand>
        <name>ATP</name>
        <dbReference type="ChEBI" id="CHEBI:30616"/>
    </ligand>
</feature>
<dbReference type="EC" id="6.1.1.16" evidence="13"/>
<evidence type="ECO:0000313" key="17">
    <source>
        <dbReference type="Proteomes" id="UP001221763"/>
    </source>
</evidence>
<reference evidence="16 17" key="1">
    <citation type="journal article" date="2023" name="Plant">
        <title>Draft Genome Sequence Resource of CBPPT1, a 'Candidatus Phytoplasma trifolii'-Related Strain Associated with Potato Purple Top Disease in the Columbia Basin, U.S.A.</title>
        <authorList>
            <person name="Wei W."/>
            <person name="Shao J."/>
            <person name="Bottner-Parker K.D."/>
            <person name="Zhao Y."/>
        </authorList>
    </citation>
    <scope>NUCLEOTIDE SEQUENCE [LARGE SCALE GENOMIC DNA]</scope>
    <source>
        <strain evidence="16 17">CBPPT1</strain>
    </source>
</reference>
<evidence type="ECO:0000256" key="10">
    <source>
        <dbReference type="ARBA" id="ARBA00022917"/>
    </source>
</evidence>
<dbReference type="CDD" id="cd00672">
    <property type="entry name" value="CysRS_core"/>
    <property type="match status" value="1"/>
</dbReference>
<dbReference type="Gene3D" id="3.40.50.620">
    <property type="entry name" value="HUPs"/>
    <property type="match status" value="1"/>
</dbReference>
<feature type="binding site" evidence="13">
    <location>
        <position position="206"/>
    </location>
    <ligand>
        <name>Zn(2+)</name>
        <dbReference type="ChEBI" id="CHEBI:29105"/>
    </ligand>
</feature>
<dbReference type="Gene3D" id="1.20.120.1910">
    <property type="entry name" value="Cysteine-tRNA ligase, C-terminal anti-codon recognition domain"/>
    <property type="match status" value="1"/>
</dbReference>
<evidence type="ECO:0000259" key="14">
    <source>
        <dbReference type="Pfam" id="PF01406"/>
    </source>
</evidence>
<dbReference type="InterPro" id="IPR015273">
    <property type="entry name" value="Cys-tRNA-synt_Ia_DALR"/>
</dbReference>